<dbReference type="EMBL" id="JAOVZO020000003">
    <property type="protein sequence ID" value="MDC8011691.1"/>
    <property type="molecule type" value="Genomic_DNA"/>
</dbReference>
<accession>A0A9X3YGD6</accession>
<dbReference type="Pfam" id="PF07411">
    <property type="entry name" value="DUF1508"/>
    <property type="match status" value="1"/>
</dbReference>
<dbReference type="RefSeq" id="WP_263542906.1">
    <property type="nucleotide sequence ID" value="NZ_JAOVZO020000003.1"/>
</dbReference>
<organism evidence="3 4">
    <name type="scientific">Tahibacter soli</name>
    <dbReference type="NCBI Taxonomy" id="2983605"/>
    <lineage>
        <taxon>Bacteria</taxon>
        <taxon>Pseudomonadati</taxon>
        <taxon>Pseudomonadota</taxon>
        <taxon>Gammaproteobacteria</taxon>
        <taxon>Lysobacterales</taxon>
        <taxon>Rhodanobacteraceae</taxon>
        <taxon>Tahibacter</taxon>
    </lineage>
</organism>
<reference evidence="3" key="1">
    <citation type="submission" date="2023-02" db="EMBL/GenBank/DDBJ databases">
        <title>Tahibacter soli sp. nov. isolated from soil.</title>
        <authorList>
            <person name="Baek J.H."/>
            <person name="Lee J.K."/>
            <person name="Choi D.G."/>
            <person name="Jeon C.O."/>
        </authorList>
    </citation>
    <scope>NUCLEOTIDE SEQUENCE</scope>
    <source>
        <strain evidence="3">BL</strain>
    </source>
</reference>
<name>A0A9X3YGD6_9GAMM</name>
<comment type="caution">
    <text evidence="3">The sequence shown here is derived from an EMBL/GenBank/DDBJ whole genome shotgun (WGS) entry which is preliminary data.</text>
</comment>
<evidence type="ECO:0000259" key="2">
    <source>
        <dbReference type="Pfam" id="PF07411"/>
    </source>
</evidence>
<dbReference type="InterPro" id="IPR036913">
    <property type="entry name" value="YegP-like_sf"/>
</dbReference>
<evidence type="ECO:0000313" key="3">
    <source>
        <dbReference type="EMBL" id="MDC8011691.1"/>
    </source>
</evidence>
<sequence length="69" mass="7562">MEVNLLAASKKPNPRFEVYQDAANEWRWRLISSSDIIANSGEGYASKGNAQRAIDSVKRVVPGAPIMDA</sequence>
<dbReference type="Gene3D" id="3.30.160.160">
    <property type="entry name" value="YegP-like"/>
    <property type="match status" value="1"/>
</dbReference>
<dbReference type="Proteomes" id="UP001139971">
    <property type="component" value="Unassembled WGS sequence"/>
</dbReference>
<evidence type="ECO:0000313" key="4">
    <source>
        <dbReference type="Proteomes" id="UP001139971"/>
    </source>
</evidence>
<keyword evidence="4" id="KW-1185">Reference proteome</keyword>
<dbReference type="SUPFAM" id="SSF160113">
    <property type="entry name" value="YegP-like"/>
    <property type="match status" value="1"/>
</dbReference>
<feature type="domain" description="DUF1508" evidence="2">
    <location>
        <begin position="21"/>
        <end position="68"/>
    </location>
</feature>
<dbReference type="InterPro" id="IPR010879">
    <property type="entry name" value="DUF1508"/>
</dbReference>
<dbReference type="AlphaFoldDB" id="A0A9X3YGD6"/>
<comment type="similarity">
    <text evidence="1">Belongs to the UPF0339 family. Duplicated subfamily.</text>
</comment>
<proteinExistence type="inferred from homology"/>
<gene>
    <name evidence="3" type="ORF">OD750_003935</name>
</gene>
<evidence type="ECO:0000256" key="1">
    <source>
        <dbReference type="ARBA" id="ARBA00007576"/>
    </source>
</evidence>
<protein>
    <submittedName>
        <fullName evidence="3">DUF1508 domain-containing protein</fullName>
    </submittedName>
</protein>